<keyword evidence="1" id="KW-0732">Signal</keyword>
<dbReference type="Gene3D" id="3.10.450.710">
    <property type="entry name" value="Tgt2/MlaC"/>
    <property type="match status" value="1"/>
</dbReference>
<dbReference type="OrthoDB" id="7358716at2"/>
<gene>
    <name evidence="2" type="ORF">CVT23_14435</name>
</gene>
<dbReference type="Proteomes" id="UP000229498">
    <property type="component" value="Unassembled WGS sequence"/>
</dbReference>
<dbReference type="InterPro" id="IPR008869">
    <property type="entry name" value="MlaC/ttg2D"/>
</dbReference>
<sequence>MNAIDKSIRLLAALLLAVTLTAPFQAARAAGEREAIERLNDTLQAAMRGGGELGFQGRFDLLEPVLGEVFDFRLMTRIGLQRYWDGIAEADRAAIIDAFRRMSVATYASRFDGSGGISFSIGETREGPQNLVLVPTVIERAAEDPVSLTYVMRDSGAGPAVIDVLAQDKFSELARQRAEMSSVFGRSGAAGLIETLNAKTAELAG</sequence>
<comment type="caution">
    <text evidence="2">The sequence shown here is derived from an EMBL/GenBank/DDBJ whole genome shotgun (WGS) entry which is preliminary data.</text>
</comment>
<feature type="signal peptide" evidence="1">
    <location>
        <begin position="1"/>
        <end position="29"/>
    </location>
</feature>
<dbReference type="RefSeq" id="WP_109794004.1">
    <property type="nucleotide sequence ID" value="NZ_PHIG01000037.1"/>
</dbReference>
<feature type="chain" id="PRO_5014942057" evidence="1">
    <location>
        <begin position="30"/>
        <end position="205"/>
    </location>
</feature>
<evidence type="ECO:0000256" key="1">
    <source>
        <dbReference type="SAM" id="SignalP"/>
    </source>
</evidence>
<protein>
    <submittedName>
        <fullName evidence="2">Hopanoid biosynthesis protein HpnM</fullName>
    </submittedName>
</protein>
<dbReference type="Pfam" id="PF05494">
    <property type="entry name" value="MlaC"/>
    <property type="match status" value="1"/>
</dbReference>
<keyword evidence="3" id="KW-1185">Reference proteome</keyword>
<dbReference type="EMBL" id="PHIG01000037">
    <property type="protein sequence ID" value="PJK29107.1"/>
    <property type="molecule type" value="Genomic_DNA"/>
</dbReference>
<proteinExistence type="predicted"/>
<evidence type="ECO:0000313" key="2">
    <source>
        <dbReference type="EMBL" id="PJK29107.1"/>
    </source>
</evidence>
<evidence type="ECO:0000313" key="3">
    <source>
        <dbReference type="Proteomes" id="UP000229498"/>
    </source>
</evidence>
<name>A0A2M9G056_9PROT</name>
<accession>A0A2M9G056</accession>
<dbReference type="AlphaFoldDB" id="A0A2M9G056"/>
<dbReference type="InterPro" id="IPR042245">
    <property type="entry name" value="Tgt2/MlaC_sf"/>
</dbReference>
<reference evidence="2 3" key="1">
    <citation type="submission" date="2017-11" db="EMBL/GenBank/DDBJ databases">
        <title>Draft genome sequence of Rhizobiales bacterium SY3-13.</title>
        <authorList>
            <person name="Sun C."/>
        </authorList>
    </citation>
    <scope>NUCLEOTIDE SEQUENCE [LARGE SCALE GENOMIC DNA]</scope>
    <source>
        <strain evidence="2 3">SY3-13</strain>
    </source>
</reference>
<organism evidence="2 3">
    <name type="scientific">Minwuia thermotolerans</name>
    <dbReference type="NCBI Taxonomy" id="2056226"/>
    <lineage>
        <taxon>Bacteria</taxon>
        <taxon>Pseudomonadati</taxon>
        <taxon>Pseudomonadota</taxon>
        <taxon>Alphaproteobacteria</taxon>
        <taxon>Minwuiales</taxon>
        <taxon>Minwuiaceae</taxon>
        <taxon>Minwuia</taxon>
    </lineage>
</organism>